<dbReference type="InterPro" id="IPR020846">
    <property type="entry name" value="MFS_dom"/>
</dbReference>
<feature type="compositionally biased region" description="Low complexity" evidence="6">
    <location>
        <begin position="544"/>
        <end position="559"/>
    </location>
</feature>
<reference evidence="9 10" key="1">
    <citation type="journal article" date="2019" name="Nat. Ecol. Evol.">
        <title>Megaphylogeny resolves global patterns of mushroom evolution.</title>
        <authorList>
            <person name="Varga T."/>
            <person name="Krizsan K."/>
            <person name="Foldi C."/>
            <person name="Dima B."/>
            <person name="Sanchez-Garcia M."/>
            <person name="Sanchez-Ramirez S."/>
            <person name="Szollosi G.J."/>
            <person name="Szarkandi J.G."/>
            <person name="Papp V."/>
            <person name="Albert L."/>
            <person name="Andreopoulos W."/>
            <person name="Angelini C."/>
            <person name="Antonin V."/>
            <person name="Barry K.W."/>
            <person name="Bougher N.L."/>
            <person name="Buchanan P."/>
            <person name="Buyck B."/>
            <person name="Bense V."/>
            <person name="Catcheside P."/>
            <person name="Chovatia M."/>
            <person name="Cooper J."/>
            <person name="Damon W."/>
            <person name="Desjardin D."/>
            <person name="Finy P."/>
            <person name="Geml J."/>
            <person name="Haridas S."/>
            <person name="Hughes K."/>
            <person name="Justo A."/>
            <person name="Karasinski D."/>
            <person name="Kautmanova I."/>
            <person name="Kiss B."/>
            <person name="Kocsube S."/>
            <person name="Kotiranta H."/>
            <person name="LaButti K.M."/>
            <person name="Lechner B.E."/>
            <person name="Liimatainen K."/>
            <person name="Lipzen A."/>
            <person name="Lukacs Z."/>
            <person name="Mihaltcheva S."/>
            <person name="Morgado L.N."/>
            <person name="Niskanen T."/>
            <person name="Noordeloos M.E."/>
            <person name="Ohm R.A."/>
            <person name="Ortiz-Santana B."/>
            <person name="Ovrebo C."/>
            <person name="Racz N."/>
            <person name="Riley R."/>
            <person name="Savchenko A."/>
            <person name="Shiryaev A."/>
            <person name="Soop K."/>
            <person name="Spirin V."/>
            <person name="Szebenyi C."/>
            <person name="Tomsovsky M."/>
            <person name="Tulloss R.E."/>
            <person name="Uehling J."/>
            <person name="Grigoriev I.V."/>
            <person name="Vagvolgyi C."/>
            <person name="Papp T."/>
            <person name="Martin F.M."/>
            <person name="Miettinen O."/>
            <person name="Hibbett D.S."/>
            <person name="Nagy L.G."/>
        </authorList>
    </citation>
    <scope>NUCLEOTIDE SEQUENCE [LARGE SCALE GENOMIC DNA]</scope>
    <source>
        <strain evidence="9 10">CBS 166.37</strain>
    </source>
</reference>
<feature type="transmembrane region" description="Helical" evidence="7">
    <location>
        <begin position="345"/>
        <end position="365"/>
    </location>
</feature>
<evidence type="ECO:0000256" key="4">
    <source>
        <dbReference type="ARBA" id="ARBA00022989"/>
    </source>
</evidence>
<keyword evidence="3 7" id="KW-0812">Transmembrane</keyword>
<dbReference type="STRING" id="68775.A0A5C3LU12"/>
<evidence type="ECO:0000256" key="7">
    <source>
        <dbReference type="SAM" id="Phobius"/>
    </source>
</evidence>
<dbReference type="Pfam" id="PF07690">
    <property type="entry name" value="MFS_1"/>
    <property type="match status" value="1"/>
</dbReference>
<dbReference type="InterPro" id="IPR011701">
    <property type="entry name" value="MFS"/>
</dbReference>
<feature type="transmembrane region" description="Helical" evidence="7">
    <location>
        <begin position="168"/>
        <end position="191"/>
    </location>
</feature>
<dbReference type="PANTHER" id="PTHR23501:SF191">
    <property type="entry name" value="VACUOLAR BASIC AMINO ACID TRANSPORTER 4"/>
    <property type="match status" value="1"/>
</dbReference>
<evidence type="ECO:0000259" key="8">
    <source>
        <dbReference type="PROSITE" id="PS50850"/>
    </source>
</evidence>
<sequence>MAQPSERDPLIQGSSTGSEERHIGGKISDGRLVGPLEITTSTRYGILAGIWTATFLSALNQTLVPTMLASISSDFNKSNQASWLGTSYLLATCTFTPLYGRLCNVMGRKGANHTALVFCALGVLMCGLSNSMEMLIVARFLSGIGGGGLLTTSSIIVSDMYSMRSRGLTQGVASVFNGFGLGLGGPLGGIITDWLGWRWAFLIQLPIFGISWILTSYNLRYVTPGKGKSTREVLKRIDYGGSATLLIAVGSVLVFLSERYNEGRPWSSPSVIASLVLSVVFSMAFVVVEIFFAPEPVLAPFLLKQKIPVLVGMSNFLVAMCNFSIMYFFPMWFQTVVLTNAATAGLHLLPNSLSMSTGSVVAGWIMHKTGRYKKINLIFGLFPFIGAVMVSRLQEDSNAFLSWFSIIPMGFGNAVVLQTMLIALLVHVPENQMAVSTGFGQLFRGVGQVGGVAVSSAVFQSKLDTELRKRIHTPDAEDLVKRIRQSARLVSSLPPDIQRSARDAYRVSLKSVFVFAACMTFLAYLVRLPIPDKQLEHHPKPINDNDMPSSQSSSLPESPLDSDDDNEVDEVTVPRRMPIRPRRLSGFESADVIMDLENNKTGGSARPLSPNMARTPRL</sequence>
<dbReference type="InterPro" id="IPR036259">
    <property type="entry name" value="MFS_trans_sf"/>
</dbReference>
<evidence type="ECO:0000256" key="1">
    <source>
        <dbReference type="ARBA" id="ARBA00004127"/>
    </source>
</evidence>
<dbReference type="GO" id="GO:0012505">
    <property type="term" value="C:endomembrane system"/>
    <property type="evidence" value="ECO:0007669"/>
    <property type="project" value="UniProtKB-SubCell"/>
</dbReference>
<protein>
    <submittedName>
        <fullName evidence="9">Vacuolar amino acid permease</fullName>
    </submittedName>
</protein>
<keyword evidence="5 7" id="KW-0472">Membrane</keyword>
<feature type="domain" description="Major facilitator superfamily (MFS) profile" evidence="8">
    <location>
        <begin position="46"/>
        <end position="534"/>
    </location>
</feature>
<dbReference type="GO" id="GO:0005886">
    <property type="term" value="C:plasma membrane"/>
    <property type="evidence" value="ECO:0007669"/>
    <property type="project" value="TreeGrafter"/>
</dbReference>
<feature type="transmembrane region" description="Helical" evidence="7">
    <location>
        <begin position="507"/>
        <end position="526"/>
    </location>
</feature>
<evidence type="ECO:0000256" key="5">
    <source>
        <dbReference type="ARBA" id="ARBA00023136"/>
    </source>
</evidence>
<dbReference type="Gene3D" id="1.20.1250.20">
    <property type="entry name" value="MFS general substrate transporter like domains"/>
    <property type="match status" value="1"/>
</dbReference>
<dbReference type="GO" id="GO:0000329">
    <property type="term" value="C:fungal-type vacuole membrane"/>
    <property type="evidence" value="ECO:0007669"/>
    <property type="project" value="TreeGrafter"/>
</dbReference>
<feature type="transmembrane region" description="Helical" evidence="7">
    <location>
        <begin position="136"/>
        <end position="156"/>
    </location>
</feature>
<organism evidence="9 10">
    <name type="scientific">Crucibulum laeve</name>
    <dbReference type="NCBI Taxonomy" id="68775"/>
    <lineage>
        <taxon>Eukaryota</taxon>
        <taxon>Fungi</taxon>
        <taxon>Dikarya</taxon>
        <taxon>Basidiomycota</taxon>
        <taxon>Agaricomycotina</taxon>
        <taxon>Agaricomycetes</taxon>
        <taxon>Agaricomycetidae</taxon>
        <taxon>Agaricales</taxon>
        <taxon>Agaricineae</taxon>
        <taxon>Nidulariaceae</taxon>
        <taxon>Crucibulum</taxon>
    </lineage>
</organism>
<dbReference type="EMBL" id="ML213621">
    <property type="protein sequence ID" value="TFK35458.1"/>
    <property type="molecule type" value="Genomic_DNA"/>
</dbReference>
<feature type="transmembrane region" description="Helical" evidence="7">
    <location>
        <begin position="313"/>
        <end position="333"/>
    </location>
</feature>
<evidence type="ECO:0000256" key="3">
    <source>
        <dbReference type="ARBA" id="ARBA00022692"/>
    </source>
</evidence>
<dbReference type="PROSITE" id="PS50850">
    <property type="entry name" value="MFS"/>
    <property type="match status" value="1"/>
</dbReference>
<dbReference type="Proteomes" id="UP000308652">
    <property type="component" value="Unassembled WGS sequence"/>
</dbReference>
<name>A0A5C3LU12_9AGAR</name>
<feature type="compositionally biased region" description="Acidic residues" evidence="6">
    <location>
        <begin position="560"/>
        <end position="570"/>
    </location>
</feature>
<feature type="region of interest" description="Disordered" evidence="6">
    <location>
        <begin position="1"/>
        <end position="26"/>
    </location>
</feature>
<evidence type="ECO:0000313" key="10">
    <source>
        <dbReference type="Proteomes" id="UP000308652"/>
    </source>
</evidence>
<keyword evidence="2" id="KW-0813">Transport</keyword>
<evidence type="ECO:0000313" key="9">
    <source>
        <dbReference type="EMBL" id="TFK35458.1"/>
    </source>
</evidence>
<dbReference type="PANTHER" id="PTHR23501">
    <property type="entry name" value="MAJOR FACILITATOR SUPERFAMILY"/>
    <property type="match status" value="1"/>
</dbReference>
<feature type="transmembrane region" description="Helical" evidence="7">
    <location>
        <begin position="377"/>
        <end position="394"/>
    </location>
</feature>
<dbReference type="GO" id="GO:0015174">
    <property type="term" value="F:basic amino acid transmembrane transporter activity"/>
    <property type="evidence" value="ECO:0007669"/>
    <property type="project" value="TreeGrafter"/>
</dbReference>
<dbReference type="Gene3D" id="1.20.1720.10">
    <property type="entry name" value="Multidrug resistance protein D"/>
    <property type="match status" value="1"/>
</dbReference>
<evidence type="ECO:0000256" key="2">
    <source>
        <dbReference type="ARBA" id="ARBA00022448"/>
    </source>
</evidence>
<feature type="transmembrane region" description="Helical" evidence="7">
    <location>
        <begin position="237"/>
        <end position="256"/>
    </location>
</feature>
<feature type="transmembrane region" description="Helical" evidence="7">
    <location>
        <begin position="271"/>
        <end position="292"/>
    </location>
</feature>
<feature type="transmembrane region" description="Helical" evidence="7">
    <location>
        <begin position="197"/>
        <end position="217"/>
    </location>
</feature>
<accession>A0A5C3LU12</accession>
<feature type="transmembrane region" description="Helical" evidence="7">
    <location>
        <begin position="400"/>
        <end position="426"/>
    </location>
</feature>
<comment type="subcellular location">
    <subcellularLocation>
        <location evidence="1">Endomembrane system</location>
        <topology evidence="1">Multi-pass membrane protein</topology>
    </subcellularLocation>
</comment>
<feature type="transmembrane region" description="Helical" evidence="7">
    <location>
        <begin position="111"/>
        <end position="130"/>
    </location>
</feature>
<keyword evidence="4 7" id="KW-1133">Transmembrane helix</keyword>
<feature type="transmembrane region" description="Helical" evidence="7">
    <location>
        <begin position="44"/>
        <end position="61"/>
    </location>
</feature>
<dbReference type="SUPFAM" id="SSF103473">
    <property type="entry name" value="MFS general substrate transporter"/>
    <property type="match status" value="1"/>
</dbReference>
<gene>
    <name evidence="9" type="ORF">BDQ12DRAFT_688179</name>
</gene>
<feature type="region of interest" description="Disordered" evidence="6">
    <location>
        <begin position="536"/>
        <end position="618"/>
    </location>
</feature>
<evidence type="ECO:0000256" key="6">
    <source>
        <dbReference type="SAM" id="MobiDB-lite"/>
    </source>
</evidence>
<dbReference type="OrthoDB" id="3437016at2759"/>
<keyword evidence="10" id="KW-1185">Reference proteome</keyword>
<feature type="transmembrane region" description="Helical" evidence="7">
    <location>
        <begin position="81"/>
        <end position="99"/>
    </location>
</feature>
<proteinExistence type="predicted"/>
<dbReference type="AlphaFoldDB" id="A0A5C3LU12"/>